<proteinExistence type="predicted"/>
<dbReference type="InterPro" id="IPR014982">
    <property type="entry name" value="GSCFA"/>
</dbReference>
<dbReference type="EMBL" id="FRBT01000011">
    <property type="protein sequence ID" value="SHM84794.1"/>
    <property type="molecule type" value="Genomic_DNA"/>
</dbReference>
<gene>
    <name evidence="2" type="ORF">SAMN05444484_11133</name>
</gene>
<feature type="domain" description="GSCFA" evidence="1">
    <location>
        <begin position="21"/>
        <end position="265"/>
    </location>
</feature>
<organism evidence="2 3">
    <name type="scientific">Flavobacterium chilense</name>
    <dbReference type="NCBI Taxonomy" id="946677"/>
    <lineage>
        <taxon>Bacteria</taxon>
        <taxon>Pseudomonadati</taxon>
        <taxon>Bacteroidota</taxon>
        <taxon>Flavobacteriia</taxon>
        <taxon>Flavobacteriales</taxon>
        <taxon>Flavobacteriaceae</taxon>
        <taxon>Flavobacterium</taxon>
    </lineage>
</organism>
<evidence type="ECO:0000259" key="1">
    <source>
        <dbReference type="Pfam" id="PF08885"/>
    </source>
</evidence>
<dbReference type="Proteomes" id="UP000184028">
    <property type="component" value="Unassembled WGS sequence"/>
</dbReference>
<dbReference type="RefSeq" id="WP_068845315.1">
    <property type="nucleotide sequence ID" value="NZ_FRBT01000011.1"/>
</dbReference>
<protein>
    <submittedName>
        <fullName evidence="2">GSCFA family protein</fullName>
    </submittedName>
</protein>
<dbReference type="AlphaFoldDB" id="A0A1M7M270"/>
<evidence type="ECO:0000313" key="3">
    <source>
        <dbReference type="Proteomes" id="UP000184028"/>
    </source>
</evidence>
<evidence type="ECO:0000313" key="2">
    <source>
        <dbReference type="EMBL" id="SHM84794.1"/>
    </source>
</evidence>
<dbReference type="STRING" id="946677.SAMN05444484_11133"/>
<accession>A0A1M7M270</accession>
<dbReference type="SUPFAM" id="SSF52266">
    <property type="entry name" value="SGNH hydrolase"/>
    <property type="match status" value="1"/>
</dbReference>
<dbReference type="Pfam" id="PF08885">
    <property type="entry name" value="GSCFA"/>
    <property type="match status" value="1"/>
</dbReference>
<sequence length="323" mass="38266">MQFRTQIPIFKTNNPIDYNSKIISLGSCFAENMAEKFDYFKFQNETNPFGIIFNPVSIEKVIQRVITQEFFTEKDVFFHNERWHSFEVHSDLSNSDRQELLETLNKAITETNKQIKEATHIIITFGTSWIYRNIESEQIVANCHKVPQKQFSKELLPVNVIEKSIQNTIDLIERLNPNINFIFTISPVRHIKDGFAENQLSKSHLFTAVHSVLSNCHPQQSQRLSTIEYFPSYEIMMDELRDYRFYAEDMLHPNQIAIDYIWKLFSENYVSETSILTMQEISEIQKSLRHRSFNPESEQHQKFLAKLQEKIKGVEKKWSHIRF</sequence>
<dbReference type="OrthoDB" id="9807687at2"/>
<reference evidence="3" key="1">
    <citation type="submission" date="2016-11" db="EMBL/GenBank/DDBJ databases">
        <authorList>
            <person name="Varghese N."/>
            <person name="Submissions S."/>
        </authorList>
    </citation>
    <scope>NUCLEOTIDE SEQUENCE [LARGE SCALE GENOMIC DNA]</scope>
    <source>
        <strain evidence="3">DSM 24724</strain>
    </source>
</reference>
<keyword evidence="3" id="KW-1185">Reference proteome</keyword>
<name>A0A1M7M270_9FLAO</name>